<organism evidence="4 5">
    <name type="scientific">Nitratidesulfovibrio vulgaris (strain DP4)</name>
    <name type="common">Desulfovibrio vulgaris</name>
    <dbReference type="NCBI Taxonomy" id="391774"/>
    <lineage>
        <taxon>Bacteria</taxon>
        <taxon>Pseudomonadati</taxon>
        <taxon>Thermodesulfobacteriota</taxon>
        <taxon>Desulfovibrionia</taxon>
        <taxon>Desulfovibrionales</taxon>
        <taxon>Desulfovibrionaceae</taxon>
        <taxon>Nitratidesulfovibrio</taxon>
    </lineage>
</organism>
<dbReference type="Proteomes" id="UP000009173">
    <property type="component" value="Chromosome"/>
</dbReference>
<reference evidence="5" key="1">
    <citation type="journal article" date="2009" name="Environ. Microbiol.">
        <title>Contribution of mobile genetic elements to Desulfovibrio vulgaris genome plasticity.</title>
        <authorList>
            <person name="Walker C.B."/>
            <person name="Stolyar S."/>
            <person name="Chivian D."/>
            <person name="Pinel N."/>
            <person name="Gabster J.A."/>
            <person name="Dehal P.S."/>
            <person name="He Z."/>
            <person name="Yang Z.K."/>
            <person name="Yen H.C."/>
            <person name="Zhou J."/>
            <person name="Wall J.D."/>
            <person name="Hazen T.C."/>
            <person name="Arkin A.P."/>
            <person name="Stahl D.A."/>
        </authorList>
    </citation>
    <scope>NUCLEOTIDE SEQUENCE [LARGE SCALE GENOMIC DNA]</scope>
    <source>
        <strain evidence="5">DP4</strain>
    </source>
</reference>
<feature type="domain" description="FlgO" evidence="3">
    <location>
        <begin position="51"/>
        <end position="178"/>
    </location>
</feature>
<dbReference type="KEGG" id="dvl:Dvul_1921"/>
<dbReference type="EMBL" id="CP000527">
    <property type="protein sequence ID" value="ABM28937.1"/>
    <property type="molecule type" value="Genomic_DNA"/>
</dbReference>
<dbReference type="AlphaFoldDB" id="A0A0H3A9S1"/>
<evidence type="ECO:0000259" key="3">
    <source>
        <dbReference type="Pfam" id="PF17680"/>
    </source>
</evidence>
<gene>
    <name evidence="4" type="ordered locus">Dvul_1921</name>
</gene>
<feature type="chain" id="PRO_5002604175" description="FlgO domain-containing protein" evidence="2">
    <location>
        <begin position="25"/>
        <end position="308"/>
    </location>
</feature>
<evidence type="ECO:0000256" key="1">
    <source>
        <dbReference type="SAM" id="MobiDB-lite"/>
    </source>
</evidence>
<feature type="signal peptide" evidence="2">
    <location>
        <begin position="1"/>
        <end position="24"/>
    </location>
</feature>
<dbReference type="InterPro" id="IPR041215">
    <property type="entry name" value="FlgO_dom"/>
</dbReference>
<sequence precursor="true">MNITRIPSAFVLAFVLAVASPALAEGDLAEIGSGERAGKQGEAMLDSADAVARSLHDQLRRHGKDTGTILVASLTDLEDMDASSPFGRLAMQQIASRLGSRGHEVVEARLRRDYVIAPEKGEQMLTRDVTALRASDHPAWAALVGNYSRAGETVFVSVRVVRLVDGVQLAAEEYRLPLRGEVKQLFVASSGRANQWAHYAMRDPAFVMGGGQPQASAASGPQVASPADPALMPQLKAFPPFGAEGRKVEPARGAVKKSKAAKSRPATAKAKSVSKQKPKAVSKPSAKEGGAPVPSPLDTPGPNGLKDA</sequence>
<protein>
    <recommendedName>
        <fullName evidence="3">FlgO domain-containing protein</fullName>
    </recommendedName>
</protein>
<dbReference type="HOGENOM" id="CLU_902338_0_0_7"/>
<dbReference type="Pfam" id="PF17680">
    <property type="entry name" value="FlgO"/>
    <property type="match status" value="1"/>
</dbReference>
<evidence type="ECO:0000256" key="2">
    <source>
        <dbReference type="SAM" id="SignalP"/>
    </source>
</evidence>
<proteinExistence type="predicted"/>
<evidence type="ECO:0000313" key="5">
    <source>
        <dbReference type="Proteomes" id="UP000009173"/>
    </source>
</evidence>
<keyword evidence="2" id="KW-0732">Signal</keyword>
<accession>A0A0H3A9S1</accession>
<feature type="region of interest" description="Disordered" evidence="1">
    <location>
        <begin position="234"/>
        <end position="308"/>
    </location>
</feature>
<evidence type="ECO:0000313" key="4">
    <source>
        <dbReference type="EMBL" id="ABM28937.1"/>
    </source>
</evidence>
<name>A0A0H3A9S1_NITV4</name>
<dbReference type="RefSeq" id="WP_011792544.1">
    <property type="nucleotide sequence ID" value="NC_008751.1"/>
</dbReference>